<dbReference type="Proteomes" id="UP000662466">
    <property type="component" value="Unassembled WGS sequence"/>
</dbReference>
<proteinExistence type="predicted"/>
<gene>
    <name evidence="3" type="ORF">CNMCM6106_002395</name>
</gene>
<feature type="region of interest" description="Disordered" evidence="2">
    <location>
        <begin position="207"/>
        <end position="300"/>
    </location>
</feature>
<feature type="compositionally biased region" description="Acidic residues" evidence="2">
    <location>
        <begin position="679"/>
        <end position="689"/>
    </location>
</feature>
<evidence type="ECO:0000256" key="2">
    <source>
        <dbReference type="SAM" id="MobiDB-lite"/>
    </source>
</evidence>
<sequence length="994" mass="113612">MTEAGDRKLRVSSNQKRTAWRVRCRRRLATHIEAETLGLRIEPDDVRLQPDDETRYAWQVDEPELEPLFEKALSKHSVGAYIELCSEVGKTFRAINRDQGERSASGQLRTLEEQRAALEEAIRGAKEQNEFLRDEKMALEKRLKEAEEHASERLREMELKITTLEENISKHQRDTKEWMSVAECYERTYTQCSAGLSQAILFLQGMGKRKSGKPKTSTVRGKQPAGRQLKGNGESTEGQNSASSNNNAGEHVVAGPASRANENHGAVPADDASDVGSEKSEESSEVEPERRKKRHKGPKRSEWAVALIQDFIGKVGSEFKDALQSDPPDLTKVESLLSQLNKGIQSANHSNHAHLTDGVIKADMYRNTYDGWEAKISMAYVKENPEEGWRAYDATLNVLRYFNRENNLPIEWVFSPAATQKQFGERPSTVIEPSPDLEMDDSATDYESESESESESEAEIDGIDALETRMRKEYSSLSGGKVLYWWPVGTGTQIFVRYGSKRKAIYRVRAGSSMPYSEHDTELILGQTRGNKKIIMTDDNGRIREAWAWTRNQVADIVGVGWKIEDDDEAGVNALDLILPRKSAMYPHTRVIVKWNDGQTSLERRGFVRRIANGTSLNGDRMIYLKAREMEKTYWGEEFYDEAEESDSDYETDTTQLRKKSRRRWHQNRSSRRHWQESDSSESDADSETSESSLESKLRRSRRHKVSNANKQRAERLLKVSKSYLALHVKTISYEASALIDPLASHWGTFHACLYTPTDFARDQIDMYGVRKSQRLPYSTIFSYFRLRCEEQQHIIRLEQDTRTLVASLPYFRNLHAIQLRFTDGIEDRFQSLANRMLLDGHPMFPNHLEKLLTAITVAQENEVTIRTFEISGFYSRAPTEDRPLHQLATEALQKVENLRLVDSPAMMPFVNRLSLPCLRRLELANCWLSIPALEECIRLRADSLQSIHFENTWILEEEISHEGIHISMGCTKSLLDHLARVPGAGRLRLTASR</sequence>
<evidence type="ECO:0000256" key="1">
    <source>
        <dbReference type="SAM" id="Coils"/>
    </source>
</evidence>
<protein>
    <submittedName>
        <fullName evidence="3">Uncharacterized protein</fullName>
    </submittedName>
</protein>
<feature type="compositionally biased region" description="Acidic residues" evidence="2">
    <location>
        <begin position="435"/>
        <end position="461"/>
    </location>
</feature>
<feature type="compositionally biased region" description="Basic residues" evidence="2">
    <location>
        <begin position="657"/>
        <end position="673"/>
    </location>
</feature>
<name>A0A8H6UWD5_9EURO</name>
<evidence type="ECO:0000313" key="4">
    <source>
        <dbReference type="Proteomes" id="UP000662466"/>
    </source>
</evidence>
<feature type="compositionally biased region" description="Basic and acidic residues" evidence="2">
    <location>
        <begin position="276"/>
        <end position="290"/>
    </location>
</feature>
<evidence type="ECO:0000313" key="3">
    <source>
        <dbReference type="EMBL" id="KAF7166679.1"/>
    </source>
</evidence>
<dbReference type="AlphaFoldDB" id="A0A8H6UWD5"/>
<accession>A0A8H6UWD5</accession>
<feature type="region of interest" description="Disordered" evidence="2">
    <location>
        <begin position="645"/>
        <end position="710"/>
    </location>
</feature>
<feature type="coiled-coil region" evidence="1">
    <location>
        <begin position="101"/>
        <end position="174"/>
    </location>
</feature>
<dbReference type="EMBL" id="JACBAF010002134">
    <property type="protein sequence ID" value="KAF7166679.1"/>
    <property type="molecule type" value="Genomic_DNA"/>
</dbReference>
<feature type="region of interest" description="Disordered" evidence="2">
    <location>
        <begin position="423"/>
        <end position="461"/>
    </location>
</feature>
<reference evidence="3" key="1">
    <citation type="submission" date="2020-06" db="EMBL/GenBank/DDBJ databases">
        <title>Draft genome sequences of strains closely related to Aspergillus parafelis and Aspergillus hiratsukae.</title>
        <authorList>
            <person name="Dos Santos R.A.C."/>
            <person name="Rivero-Menendez O."/>
            <person name="Steenwyk J.L."/>
            <person name="Mead M.E."/>
            <person name="Goldman G.H."/>
            <person name="Alastruey-Izquierdo A."/>
            <person name="Rokas A."/>
        </authorList>
    </citation>
    <scope>NUCLEOTIDE SEQUENCE</scope>
    <source>
        <strain evidence="3">CNM-CM6106</strain>
    </source>
</reference>
<keyword evidence="1" id="KW-0175">Coiled coil</keyword>
<organism evidence="3 4">
    <name type="scientific">Aspergillus hiratsukae</name>
    <dbReference type="NCBI Taxonomy" id="1194566"/>
    <lineage>
        <taxon>Eukaryota</taxon>
        <taxon>Fungi</taxon>
        <taxon>Dikarya</taxon>
        <taxon>Ascomycota</taxon>
        <taxon>Pezizomycotina</taxon>
        <taxon>Eurotiomycetes</taxon>
        <taxon>Eurotiomycetidae</taxon>
        <taxon>Eurotiales</taxon>
        <taxon>Aspergillaceae</taxon>
        <taxon>Aspergillus</taxon>
        <taxon>Aspergillus subgen. Fumigati</taxon>
    </lineage>
</organism>
<comment type="caution">
    <text evidence="3">The sequence shown here is derived from an EMBL/GenBank/DDBJ whole genome shotgun (WGS) entry which is preliminary data.</text>
</comment>